<dbReference type="Gene3D" id="1.10.10.10">
    <property type="entry name" value="Winged helix-like DNA-binding domain superfamily/Winged helix DNA-binding domain"/>
    <property type="match status" value="1"/>
</dbReference>
<dbReference type="SUPFAM" id="SSF46785">
    <property type="entry name" value="Winged helix' DNA-binding domain"/>
    <property type="match status" value="1"/>
</dbReference>
<accession>A0A941F628</accession>
<dbReference type="InterPro" id="IPR049874">
    <property type="entry name" value="ROK_cs"/>
</dbReference>
<evidence type="ECO:0000313" key="2">
    <source>
        <dbReference type="EMBL" id="MBR8535880.1"/>
    </source>
</evidence>
<reference evidence="2" key="1">
    <citation type="journal article" date="2018" name="Int. J. Syst. Evol. Microbiol.">
        <title>Carboxylicivirga sediminis sp. nov., isolated from coastal sediment.</title>
        <authorList>
            <person name="Wang F.Q."/>
            <person name="Ren L.H."/>
            <person name="Zou R.J."/>
            <person name="Sun Y.Z."/>
            <person name="Liu X.J."/>
            <person name="Jiang F."/>
            <person name="Liu L.J."/>
        </authorList>
    </citation>
    <scope>NUCLEOTIDE SEQUENCE</scope>
    <source>
        <strain evidence="2">JR1</strain>
    </source>
</reference>
<dbReference type="InterPro" id="IPR036390">
    <property type="entry name" value="WH_DNA-bd_sf"/>
</dbReference>
<organism evidence="2 3">
    <name type="scientific">Carboxylicivirga sediminis</name>
    <dbReference type="NCBI Taxonomy" id="2006564"/>
    <lineage>
        <taxon>Bacteria</taxon>
        <taxon>Pseudomonadati</taxon>
        <taxon>Bacteroidota</taxon>
        <taxon>Bacteroidia</taxon>
        <taxon>Marinilabiliales</taxon>
        <taxon>Marinilabiliaceae</taxon>
        <taxon>Carboxylicivirga</taxon>
    </lineage>
</organism>
<dbReference type="InterPro" id="IPR000600">
    <property type="entry name" value="ROK"/>
</dbReference>
<dbReference type="PANTHER" id="PTHR18964">
    <property type="entry name" value="ROK (REPRESSOR, ORF, KINASE) FAMILY"/>
    <property type="match status" value="1"/>
</dbReference>
<name>A0A941F628_9BACT</name>
<dbReference type="SUPFAM" id="SSF53067">
    <property type="entry name" value="Actin-like ATPase domain"/>
    <property type="match status" value="1"/>
</dbReference>
<dbReference type="InterPro" id="IPR036388">
    <property type="entry name" value="WH-like_DNA-bd_sf"/>
</dbReference>
<dbReference type="AlphaFoldDB" id="A0A941F628"/>
<evidence type="ECO:0000256" key="1">
    <source>
        <dbReference type="ARBA" id="ARBA00006479"/>
    </source>
</evidence>
<keyword evidence="3" id="KW-1185">Reference proteome</keyword>
<comment type="similarity">
    <text evidence="1">Belongs to the ROK (NagC/XylR) family.</text>
</comment>
<evidence type="ECO:0000313" key="3">
    <source>
        <dbReference type="Proteomes" id="UP000679220"/>
    </source>
</evidence>
<dbReference type="Pfam" id="PF00480">
    <property type="entry name" value="ROK"/>
    <property type="match status" value="1"/>
</dbReference>
<comment type="caution">
    <text evidence="2">The sequence shown here is derived from an EMBL/GenBank/DDBJ whole genome shotgun (WGS) entry which is preliminary data.</text>
</comment>
<protein>
    <submittedName>
        <fullName evidence="2">ROK family transcriptional regulator</fullName>
    </submittedName>
</protein>
<dbReference type="RefSeq" id="WP_212190326.1">
    <property type="nucleotide sequence ID" value="NZ_JAGTAR010000013.1"/>
</dbReference>
<dbReference type="EMBL" id="JAGTAR010000013">
    <property type="protein sequence ID" value="MBR8535880.1"/>
    <property type="molecule type" value="Genomic_DNA"/>
</dbReference>
<dbReference type="Proteomes" id="UP000679220">
    <property type="component" value="Unassembled WGS sequence"/>
</dbReference>
<reference evidence="2" key="2">
    <citation type="submission" date="2021-04" db="EMBL/GenBank/DDBJ databases">
        <authorList>
            <person name="Zhang T."/>
            <person name="Zhang Y."/>
            <person name="Lu D."/>
            <person name="Zuo D."/>
            <person name="Du Z."/>
        </authorList>
    </citation>
    <scope>NUCLEOTIDE SEQUENCE</scope>
    <source>
        <strain evidence="2">JR1</strain>
    </source>
</reference>
<proteinExistence type="inferred from homology"/>
<dbReference type="InterPro" id="IPR043129">
    <property type="entry name" value="ATPase_NBD"/>
</dbReference>
<dbReference type="Pfam" id="PF13412">
    <property type="entry name" value="HTH_24"/>
    <property type="match status" value="1"/>
</dbReference>
<dbReference type="PROSITE" id="PS01125">
    <property type="entry name" value="ROK"/>
    <property type="match status" value="1"/>
</dbReference>
<dbReference type="Gene3D" id="3.30.420.40">
    <property type="match status" value="2"/>
</dbReference>
<dbReference type="PANTHER" id="PTHR18964:SF149">
    <property type="entry name" value="BIFUNCTIONAL UDP-N-ACETYLGLUCOSAMINE 2-EPIMERASE_N-ACETYLMANNOSAMINE KINASE"/>
    <property type="match status" value="1"/>
</dbReference>
<gene>
    <name evidence="2" type="ORF">KDU71_09960</name>
</gene>
<sequence length="404" mass="44055">MSSNHPKGSAEYINRLNKIKVLNLIRESREISRAEIVKRTGLSAPTITRIVDSLINIEQLAEQVGIGESKGGRPPVIVKFRGDDSYVIGIDWGRTHIYAILSDLDGNTLLAHDIKTNPTDGFEADLRLVSKIIEKLIFKSGVNKKKLRGIGVAAAGFHNKTTDVIEYSPNFNWENVDIRKPLTELFDVPVFVDNVSRVMAQGELMYGVGETYKDFVFINIGYGIGSGIILNGEPFFGFEGIAGEIGHNKIHSNAPAGIVCACGKIDCLECYASGRGISKLASEKLKYYPNSSLNKLDELTTQIIAEKAKAGDELALFLFNQAADYLGVSIAFIANLLNPAVIVLGGKVANAGSFFTERIRTVFQREVIQQPARSIDLIQSKLGNEAAAIGAVSLILNEVLNLRE</sequence>